<evidence type="ECO:0000313" key="2">
    <source>
        <dbReference type="Proteomes" id="UP001157502"/>
    </source>
</evidence>
<sequence>MDTYTDRPRRHDPQTALSGLRLNRPIRTGALTPFHQNFFCGLSYGVRDLASPTTGERELSEEMGDGGSRRRRWRLSRHDSQQRTRDSENNGILNGVSSTSAFFLCERVAQANSRTCFFFKRGPVTEHPTLPHRNRGLYWSVTRHRTASPGTRHSTKCSALVKRGTLQSSLSFPGEDIWTTVTDGTVDG</sequence>
<dbReference type="Proteomes" id="UP001157502">
    <property type="component" value="Chromosome 35"/>
</dbReference>
<dbReference type="EMBL" id="CM055762">
    <property type="protein sequence ID" value="KAJ7985872.1"/>
    <property type="molecule type" value="Genomic_DNA"/>
</dbReference>
<proteinExistence type="predicted"/>
<protein>
    <submittedName>
        <fullName evidence="1">Uncharacterized protein</fullName>
    </submittedName>
</protein>
<comment type="caution">
    <text evidence="1">The sequence shown here is derived from an EMBL/GenBank/DDBJ whole genome shotgun (WGS) entry which is preliminary data.</text>
</comment>
<keyword evidence="2" id="KW-1185">Reference proteome</keyword>
<accession>A0ACC2F3C5</accession>
<name>A0ACC2F3C5_DALPE</name>
<reference evidence="1" key="1">
    <citation type="submission" date="2021-05" db="EMBL/GenBank/DDBJ databases">
        <authorList>
            <person name="Pan Q."/>
            <person name="Jouanno E."/>
            <person name="Zahm M."/>
            <person name="Klopp C."/>
            <person name="Cabau C."/>
            <person name="Louis A."/>
            <person name="Berthelot C."/>
            <person name="Parey E."/>
            <person name="Roest Crollius H."/>
            <person name="Montfort J."/>
            <person name="Robinson-Rechavi M."/>
            <person name="Bouchez O."/>
            <person name="Lampietro C."/>
            <person name="Lopez Roques C."/>
            <person name="Donnadieu C."/>
            <person name="Postlethwait J."/>
            <person name="Bobe J."/>
            <person name="Dillon D."/>
            <person name="Chandos A."/>
            <person name="von Hippel F."/>
            <person name="Guiguen Y."/>
        </authorList>
    </citation>
    <scope>NUCLEOTIDE SEQUENCE</scope>
    <source>
        <strain evidence="1">YG-Jan2019</strain>
    </source>
</reference>
<evidence type="ECO:0000313" key="1">
    <source>
        <dbReference type="EMBL" id="KAJ7985872.1"/>
    </source>
</evidence>
<organism evidence="1 2">
    <name type="scientific">Dallia pectoralis</name>
    <name type="common">Alaska blackfish</name>
    <dbReference type="NCBI Taxonomy" id="75939"/>
    <lineage>
        <taxon>Eukaryota</taxon>
        <taxon>Metazoa</taxon>
        <taxon>Chordata</taxon>
        <taxon>Craniata</taxon>
        <taxon>Vertebrata</taxon>
        <taxon>Euteleostomi</taxon>
        <taxon>Actinopterygii</taxon>
        <taxon>Neopterygii</taxon>
        <taxon>Teleostei</taxon>
        <taxon>Protacanthopterygii</taxon>
        <taxon>Esociformes</taxon>
        <taxon>Umbridae</taxon>
        <taxon>Dallia</taxon>
    </lineage>
</organism>
<gene>
    <name evidence="1" type="ORF">DPEC_G00344970</name>
</gene>